<evidence type="ECO:0000256" key="2">
    <source>
        <dbReference type="ARBA" id="ARBA00023125"/>
    </source>
</evidence>
<evidence type="ECO:0000256" key="5">
    <source>
        <dbReference type="SAM" id="MobiDB-lite"/>
    </source>
</evidence>
<dbReference type="Pfam" id="PF12833">
    <property type="entry name" value="HTH_18"/>
    <property type="match status" value="1"/>
</dbReference>
<dbReference type="SUPFAM" id="SSF52172">
    <property type="entry name" value="CheY-like"/>
    <property type="match status" value="1"/>
</dbReference>
<feature type="modified residue" description="4-aspartylphosphate" evidence="4">
    <location>
        <position position="56"/>
    </location>
</feature>
<feature type="domain" description="Response regulatory" evidence="7">
    <location>
        <begin position="4"/>
        <end position="121"/>
    </location>
</feature>
<dbReference type="InterPro" id="IPR011006">
    <property type="entry name" value="CheY-like_superfamily"/>
</dbReference>
<dbReference type="SUPFAM" id="SSF46689">
    <property type="entry name" value="Homeodomain-like"/>
    <property type="match status" value="2"/>
</dbReference>
<keyword evidence="1" id="KW-0805">Transcription regulation</keyword>
<evidence type="ECO:0000259" key="6">
    <source>
        <dbReference type="PROSITE" id="PS01124"/>
    </source>
</evidence>
<evidence type="ECO:0000256" key="4">
    <source>
        <dbReference type="PROSITE-ProRule" id="PRU00169"/>
    </source>
</evidence>
<dbReference type="Proteomes" id="UP000681526">
    <property type="component" value="Unassembled WGS sequence"/>
</dbReference>
<organism evidence="8 9">
    <name type="scientific">Thermobacillus xylanilyticus</name>
    <dbReference type="NCBI Taxonomy" id="76633"/>
    <lineage>
        <taxon>Bacteria</taxon>
        <taxon>Bacillati</taxon>
        <taxon>Bacillota</taxon>
        <taxon>Bacilli</taxon>
        <taxon>Bacillales</taxon>
        <taxon>Paenibacillaceae</taxon>
        <taxon>Thermobacillus</taxon>
    </lineage>
</organism>
<comment type="caution">
    <text evidence="8">The sequence shown here is derived from an EMBL/GenBank/DDBJ whole genome shotgun (WGS) entry which is preliminary data.</text>
</comment>
<dbReference type="Gene3D" id="1.10.10.60">
    <property type="entry name" value="Homeodomain-like"/>
    <property type="match status" value="2"/>
</dbReference>
<dbReference type="InterPro" id="IPR001789">
    <property type="entry name" value="Sig_transdc_resp-reg_receiver"/>
</dbReference>
<evidence type="ECO:0000313" key="9">
    <source>
        <dbReference type="Proteomes" id="UP000681526"/>
    </source>
</evidence>
<dbReference type="InterPro" id="IPR018060">
    <property type="entry name" value="HTH_AraC"/>
</dbReference>
<dbReference type="SMART" id="SM00448">
    <property type="entry name" value="REC"/>
    <property type="match status" value="1"/>
</dbReference>
<evidence type="ECO:0000256" key="1">
    <source>
        <dbReference type="ARBA" id="ARBA00023015"/>
    </source>
</evidence>
<feature type="domain" description="HTH araC/xylS-type" evidence="6">
    <location>
        <begin position="451"/>
        <end position="549"/>
    </location>
</feature>
<keyword evidence="3" id="KW-0804">Transcription</keyword>
<sequence>MRLKAMLVDDEKPILQNLHAVLPWADLDIEVVGLARNGVQALDIARRHRPDLILCDIRMPVMDGIEFLRQLRETDEEAEVVMLTGYQDFNYARSVIPYGVRDYVLKPIRYDELTALIERLAGAIRERRQARDSEQSRLDQAMRLAYEKMLHDLLTDHASAPPPRWIDGEEPERWRFVMMLADIDDYAQRCRVVRERERKMWLVAARDALRDALAAEGLRHAVLPMREGEWCVLIGRCSAGDEEAEPGETAGQRDAEPLEPAGRRTDGLRERAGRWAALLQEAVWTHAGLPVTVGIHPAEIAIHELSPVFRSLQRTVHLAADRNRSVLWNDGAADEEATREELWGPVGQLVAALKRVERDRVAEALRLLTARLAAESGRSLARAEKAAHFIALYLLREMRALGALTAEQEDEIWRLVELADRVSDMFAAVRRIVELSLETSERQKTGDRLMHIAKDYIDRNLSRDLGVDEVAGHLGISASYFSLLFKQHFGATFLEYVTAERVELAKSLLLLTDRSISDIGRSVGYAERRYFNKVFHKVTGELPSAWRERRKTNDRKESGTN</sequence>
<reference evidence="8 9" key="1">
    <citation type="submission" date="2021-04" db="EMBL/GenBank/DDBJ databases">
        <authorList>
            <person name="Rakotoarivonina H."/>
        </authorList>
    </citation>
    <scope>NUCLEOTIDE SEQUENCE [LARGE SCALE GENOMIC DNA]</scope>
    <source>
        <strain evidence="8 9">XE</strain>
    </source>
</reference>
<keyword evidence="9" id="KW-1185">Reference proteome</keyword>
<dbReference type="Pfam" id="PF00072">
    <property type="entry name" value="Response_reg"/>
    <property type="match status" value="1"/>
</dbReference>
<dbReference type="PROSITE" id="PS50110">
    <property type="entry name" value="RESPONSE_REGULATORY"/>
    <property type="match status" value="1"/>
</dbReference>
<gene>
    <name evidence="8" type="primary">txxe 800-yesN21</name>
    <name evidence="8" type="ORF">TXXE_08020</name>
</gene>
<dbReference type="RefSeq" id="WP_213484156.1">
    <property type="nucleotide sequence ID" value="NZ_CAJRAY010000038.1"/>
</dbReference>
<evidence type="ECO:0000313" key="8">
    <source>
        <dbReference type="EMBL" id="CAG5084674.1"/>
    </source>
</evidence>
<proteinExistence type="predicted"/>
<evidence type="ECO:0000259" key="7">
    <source>
        <dbReference type="PROSITE" id="PS50110"/>
    </source>
</evidence>
<keyword evidence="4" id="KW-0597">Phosphoprotein</keyword>
<dbReference type="CDD" id="cd17536">
    <property type="entry name" value="REC_YesN-like"/>
    <property type="match status" value="1"/>
</dbReference>
<dbReference type="PANTHER" id="PTHR43280:SF2">
    <property type="entry name" value="HTH-TYPE TRANSCRIPTIONAL REGULATOR EXSA"/>
    <property type="match status" value="1"/>
</dbReference>
<dbReference type="Gene3D" id="3.40.50.2300">
    <property type="match status" value="1"/>
</dbReference>
<dbReference type="SMART" id="SM00342">
    <property type="entry name" value="HTH_ARAC"/>
    <property type="match status" value="1"/>
</dbReference>
<keyword evidence="2" id="KW-0238">DNA-binding</keyword>
<dbReference type="PROSITE" id="PS01124">
    <property type="entry name" value="HTH_ARAC_FAMILY_2"/>
    <property type="match status" value="1"/>
</dbReference>
<dbReference type="PANTHER" id="PTHR43280">
    <property type="entry name" value="ARAC-FAMILY TRANSCRIPTIONAL REGULATOR"/>
    <property type="match status" value="1"/>
</dbReference>
<feature type="compositionally biased region" description="Basic and acidic residues" evidence="5">
    <location>
        <begin position="251"/>
        <end position="266"/>
    </location>
</feature>
<accession>A0ABM8V369</accession>
<dbReference type="EMBL" id="CAJRAY010000038">
    <property type="protein sequence ID" value="CAG5084674.1"/>
    <property type="molecule type" value="Genomic_DNA"/>
</dbReference>
<dbReference type="InterPro" id="IPR009057">
    <property type="entry name" value="Homeodomain-like_sf"/>
</dbReference>
<name>A0ABM8V369_THEXY</name>
<evidence type="ECO:0000256" key="3">
    <source>
        <dbReference type="ARBA" id="ARBA00023163"/>
    </source>
</evidence>
<protein>
    <submittedName>
        <fullName evidence="8">Two component transcriptional regulator AraC family, YesN21</fullName>
    </submittedName>
</protein>
<feature type="region of interest" description="Disordered" evidence="5">
    <location>
        <begin position="241"/>
        <end position="266"/>
    </location>
</feature>